<evidence type="ECO:0000313" key="1">
    <source>
        <dbReference type="EMBL" id="JAD94518.1"/>
    </source>
</evidence>
<sequence>MSCIIWVVTNQNIVKD</sequence>
<accession>A0A0A9E673</accession>
<name>A0A0A9E673_ARUDO</name>
<protein>
    <submittedName>
        <fullName evidence="1">Uncharacterized protein</fullName>
    </submittedName>
</protein>
<dbReference type="EMBL" id="GBRH01203377">
    <property type="protein sequence ID" value="JAD94518.1"/>
    <property type="molecule type" value="Transcribed_RNA"/>
</dbReference>
<reference evidence="1" key="2">
    <citation type="journal article" date="2015" name="Data Brief">
        <title>Shoot transcriptome of the giant reed, Arundo donax.</title>
        <authorList>
            <person name="Barrero R.A."/>
            <person name="Guerrero F.D."/>
            <person name="Moolhuijzen P."/>
            <person name="Goolsby J.A."/>
            <person name="Tidwell J."/>
            <person name="Bellgard S.E."/>
            <person name="Bellgard M.I."/>
        </authorList>
    </citation>
    <scope>NUCLEOTIDE SEQUENCE</scope>
    <source>
        <tissue evidence="1">Shoot tissue taken approximately 20 cm above the soil surface</tissue>
    </source>
</reference>
<reference evidence="1" key="1">
    <citation type="submission" date="2014-09" db="EMBL/GenBank/DDBJ databases">
        <authorList>
            <person name="Magalhaes I.L.F."/>
            <person name="Oliveira U."/>
            <person name="Santos F.R."/>
            <person name="Vidigal T.H.D.A."/>
            <person name="Brescovit A.D."/>
            <person name="Santos A.J."/>
        </authorList>
    </citation>
    <scope>NUCLEOTIDE SEQUENCE</scope>
    <source>
        <tissue evidence="1">Shoot tissue taken approximately 20 cm above the soil surface</tissue>
    </source>
</reference>
<dbReference type="AlphaFoldDB" id="A0A0A9E673"/>
<proteinExistence type="predicted"/>
<organism evidence="1">
    <name type="scientific">Arundo donax</name>
    <name type="common">Giant reed</name>
    <name type="synonym">Donax arundinaceus</name>
    <dbReference type="NCBI Taxonomy" id="35708"/>
    <lineage>
        <taxon>Eukaryota</taxon>
        <taxon>Viridiplantae</taxon>
        <taxon>Streptophyta</taxon>
        <taxon>Embryophyta</taxon>
        <taxon>Tracheophyta</taxon>
        <taxon>Spermatophyta</taxon>
        <taxon>Magnoliopsida</taxon>
        <taxon>Liliopsida</taxon>
        <taxon>Poales</taxon>
        <taxon>Poaceae</taxon>
        <taxon>PACMAD clade</taxon>
        <taxon>Arundinoideae</taxon>
        <taxon>Arundineae</taxon>
        <taxon>Arundo</taxon>
    </lineage>
</organism>